<dbReference type="InterPro" id="IPR015803">
    <property type="entry name" value="Cys-tRNA-ligase"/>
</dbReference>
<evidence type="ECO:0000256" key="12">
    <source>
        <dbReference type="HAMAP-Rule" id="MF_00041"/>
    </source>
</evidence>
<proteinExistence type="inferred from homology"/>
<keyword evidence="4 12" id="KW-0436">Ligase</keyword>
<keyword evidence="13" id="KW-0175">Coiled coil</keyword>
<comment type="cofactor">
    <cofactor evidence="12">
        <name>Zn(2+)</name>
        <dbReference type="ChEBI" id="CHEBI:29105"/>
    </cofactor>
    <text evidence="12">Binds 1 zinc ion per subunit.</text>
</comment>
<dbReference type="GO" id="GO:0004817">
    <property type="term" value="F:cysteine-tRNA ligase activity"/>
    <property type="evidence" value="ECO:0007669"/>
    <property type="project" value="UniProtKB-UniRule"/>
</dbReference>
<dbReference type="SUPFAM" id="SSF52374">
    <property type="entry name" value="Nucleotidylyl transferase"/>
    <property type="match status" value="1"/>
</dbReference>
<accession>A0A8J7RHP3</accession>
<dbReference type="InterPro" id="IPR024909">
    <property type="entry name" value="Cys-tRNA/MSH_ligase"/>
</dbReference>
<evidence type="ECO:0000256" key="2">
    <source>
        <dbReference type="ARBA" id="ARBA00005594"/>
    </source>
</evidence>
<dbReference type="SUPFAM" id="SSF47323">
    <property type="entry name" value="Anticodon-binding domain of a subclass of class I aminoacyl-tRNA synthetases"/>
    <property type="match status" value="1"/>
</dbReference>
<dbReference type="PRINTS" id="PR00983">
    <property type="entry name" value="TRNASYNTHCYS"/>
</dbReference>
<evidence type="ECO:0000256" key="4">
    <source>
        <dbReference type="ARBA" id="ARBA00022598"/>
    </source>
</evidence>
<dbReference type="InterPro" id="IPR015273">
    <property type="entry name" value="Cys-tRNA-synt_Ia_DALR"/>
</dbReference>
<evidence type="ECO:0000256" key="8">
    <source>
        <dbReference type="ARBA" id="ARBA00022840"/>
    </source>
</evidence>
<feature type="coiled-coil region" evidence="13">
    <location>
        <begin position="183"/>
        <end position="216"/>
    </location>
</feature>
<evidence type="ECO:0000256" key="5">
    <source>
        <dbReference type="ARBA" id="ARBA00022723"/>
    </source>
</evidence>
<dbReference type="NCBIfam" id="TIGR00435">
    <property type="entry name" value="cysS"/>
    <property type="match status" value="1"/>
</dbReference>
<evidence type="ECO:0000256" key="6">
    <source>
        <dbReference type="ARBA" id="ARBA00022741"/>
    </source>
</evidence>
<dbReference type="PANTHER" id="PTHR10890:SF3">
    <property type="entry name" value="CYSTEINE--TRNA LIGASE, CYTOPLASMIC"/>
    <property type="match status" value="1"/>
</dbReference>
<dbReference type="Gene3D" id="3.40.50.620">
    <property type="entry name" value="HUPs"/>
    <property type="match status" value="1"/>
</dbReference>
<dbReference type="FunFam" id="3.40.50.620:FF:000130">
    <property type="entry name" value="Cysteine--tRNA ligase"/>
    <property type="match status" value="1"/>
</dbReference>
<evidence type="ECO:0000313" key="16">
    <source>
        <dbReference type="Proteomes" id="UP000740329"/>
    </source>
</evidence>
<feature type="short sequence motif" description="'HIGH' region" evidence="12">
    <location>
        <begin position="51"/>
        <end position="61"/>
    </location>
</feature>
<sequence>MIHRESQNSDSNNRVLSEKGYFITVYNSLTNTMEKFIPLDKKAIKMYICGPTVYDSSHLGHGRTYVSFDVIKRYLEHKGYNVYLVINFTDIDDKIINKAKNLKMDCKNISEENIDSFLIDMLSLGVEPANVYPKVTQSISEIIDFIGVLMKKDYAYKTTDGIYFNVRKFREYGRLSNIKIDKLKSKAKDNKELENKDNKEREKEISNATSEKLNTEDFALWKFNEPVFEGDICVEPAWDSPWGKGRPGWHIECSVMSAKYFGECFDIHGGGKDLAFPHHENEIAQSDSYFEAPCVKYWMHTGFVRVNGEKMSKSLGNFVTIKDMLQKYNKDTLRLFFIQRHYRSPLDYSDESLTHVKNTLDKFENSIKKLIYYSKDSEVKNKLSITDVEFMNILYSCRNKFYDAMDDDFNTVEAIKVLNTLITATNKYMAELENLKNSNANTSIIIQALEFYRDVGEVFGIFGDLKIDCYLNCLKRYGYEEEVKESSACIDKIAKAEFSFASAGKVDGLMKLVIELREDLRDNKNYEMADKIRDKLEELDIILEDNPKGTRWVIK</sequence>
<feature type="binding site" evidence="12">
    <location>
        <position position="282"/>
    </location>
    <ligand>
        <name>Zn(2+)</name>
        <dbReference type="ChEBI" id="CHEBI:29105"/>
    </ligand>
</feature>
<comment type="subcellular location">
    <subcellularLocation>
        <location evidence="1 12">Cytoplasm</location>
    </subcellularLocation>
</comment>
<protein>
    <recommendedName>
        <fullName evidence="12">Cysteine--tRNA ligase</fullName>
        <ecNumber evidence="12">6.1.1.16</ecNumber>
    </recommendedName>
    <alternativeName>
        <fullName evidence="12">Cysteinyl-tRNA synthetase</fullName>
        <shortName evidence="12">CysRS</shortName>
    </alternativeName>
</protein>
<keyword evidence="6 12" id="KW-0547">Nucleotide-binding</keyword>
<feature type="binding site" evidence="12">
    <location>
        <position position="313"/>
    </location>
    <ligand>
        <name>ATP</name>
        <dbReference type="ChEBI" id="CHEBI:30616"/>
    </ligand>
</feature>
<dbReference type="PANTHER" id="PTHR10890">
    <property type="entry name" value="CYSTEINYL-TRNA SYNTHETASE"/>
    <property type="match status" value="1"/>
</dbReference>
<feature type="binding site" evidence="12">
    <location>
        <position position="253"/>
    </location>
    <ligand>
        <name>Zn(2+)</name>
        <dbReference type="ChEBI" id="CHEBI:29105"/>
    </ligand>
</feature>
<dbReference type="InterPro" id="IPR014729">
    <property type="entry name" value="Rossmann-like_a/b/a_fold"/>
</dbReference>
<comment type="caution">
    <text evidence="15">The sequence shown here is derived from an EMBL/GenBank/DDBJ whole genome shotgun (WGS) entry which is preliminary data.</text>
</comment>
<dbReference type="CDD" id="cd00672">
    <property type="entry name" value="CysRS_core"/>
    <property type="match status" value="1"/>
</dbReference>
<dbReference type="GO" id="GO:0006423">
    <property type="term" value="P:cysteinyl-tRNA aminoacylation"/>
    <property type="evidence" value="ECO:0007669"/>
    <property type="project" value="UniProtKB-UniRule"/>
</dbReference>
<dbReference type="GO" id="GO:0008270">
    <property type="term" value="F:zinc ion binding"/>
    <property type="evidence" value="ECO:0007669"/>
    <property type="project" value="UniProtKB-UniRule"/>
</dbReference>
<evidence type="ECO:0000256" key="1">
    <source>
        <dbReference type="ARBA" id="ARBA00004496"/>
    </source>
</evidence>
<dbReference type="GO" id="GO:0005737">
    <property type="term" value="C:cytoplasm"/>
    <property type="evidence" value="ECO:0007669"/>
    <property type="project" value="UniProtKB-SubCell"/>
</dbReference>
<keyword evidence="7 12" id="KW-0862">Zinc</keyword>
<keyword evidence="8 12" id="KW-0067">ATP-binding</keyword>
<dbReference type="InterPro" id="IPR009080">
    <property type="entry name" value="tRNAsynth_Ia_anticodon-bd"/>
</dbReference>
<keyword evidence="9 12" id="KW-0648">Protein biosynthesis</keyword>
<dbReference type="HAMAP" id="MF_00041">
    <property type="entry name" value="Cys_tRNA_synth"/>
    <property type="match status" value="1"/>
</dbReference>
<comment type="catalytic activity">
    <reaction evidence="11 12">
        <text>tRNA(Cys) + L-cysteine + ATP = L-cysteinyl-tRNA(Cys) + AMP + diphosphate</text>
        <dbReference type="Rhea" id="RHEA:17773"/>
        <dbReference type="Rhea" id="RHEA-COMP:9661"/>
        <dbReference type="Rhea" id="RHEA-COMP:9679"/>
        <dbReference type="ChEBI" id="CHEBI:30616"/>
        <dbReference type="ChEBI" id="CHEBI:33019"/>
        <dbReference type="ChEBI" id="CHEBI:35235"/>
        <dbReference type="ChEBI" id="CHEBI:78442"/>
        <dbReference type="ChEBI" id="CHEBI:78517"/>
        <dbReference type="ChEBI" id="CHEBI:456215"/>
        <dbReference type="EC" id="6.1.1.16"/>
    </reaction>
</comment>
<dbReference type="GO" id="GO:0005524">
    <property type="term" value="F:ATP binding"/>
    <property type="evidence" value="ECO:0007669"/>
    <property type="project" value="UniProtKB-UniRule"/>
</dbReference>
<comment type="similarity">
    <text evidence="2 12">Belongs to the class-I aminoacyl-tRNA synthetase family.</text>
</comment>
<evidence type="ECO:0000256" key="11">
    <source>
        <dbReference type="ARBA" id="ARBA00047398"/>
    </source>
</evidence>
<evidence type="ECO:0000256" key="7">
    <source>
        <dbReference type="ARBA" id="ARBA00022833"/>
    </source>
</evidence>
<keyword evidence="5 12" id="KW-0479">Metal-binding</keyword>
<dbReference type="Gene3D" id="1.20.120.1910">
    <property type="entry name" value="Cysteine-tRNA ligase, C-terminal anti-codon recognition domain"/>
    <property type="match status" value="1"/>
</dbReference>
<dbReference type="Proteomes" id="UP000740329">
    <property type="component" value="Unassembled WGS sequence"/>
</dbReference>
<dbReference type="EMBL" id="JAGGMV010000005">
    <property type="protein sequence ID" value="MBP2202057.1"/>
    <property type="molecule type" value="Genomic_DNA"/>
</dbReference>
<dbReference type="Pfam" id="PF01406">
    <property type="entry name" value="tRNA-synt_1e"/>
    <property type="match status" value="1"/>
</dbReference>
<feature type="short sequence motif" description="'KMSKS' region" evidence="12">
    <location>
        <begin position="310"/>
        <end position="314"/>
    </location>
</feature>
<evidence type="ECO:0000256" key="3">
    <source>
        <dbReference type="ARBA" id="ARBA00022490"/>
    </source>
</evidence>
<evidence type="ECO:0000256" key="13">
    <source>
        <dbReference type="SAM" id="Coils"/>
    </source>
</evidence>
<evidence type="ECO:0000313" key="15">
    <source>
        <dbReference type="EMBL" id="MBP2202057.1"/>
    </source>
</evidence>
<dbReference type="SMART" id="SM00840">
    <property type="entry name" value="DALR_2"/>
    <property type="match status" value="1"/>
</dbReference>
<keyword evidence="3 12" id="KW-0963">Cytoplasm</keyword>
<dbReference type="EC" id="6.1.1.16" evidence="12"/>
<dbReference type="RefSeq" id="WP_209591574.1">
    <property type="nucleotide sequence ID" value="NZ_JAGGMV010000005.1"/>
</dbReference>
<feature type="binding site" evidence="12">
    <location>
        <position position="278"/>
    </location>
    <ligand>
        <name>Zn(2+)</name>
        <dbReference type="ChEBI" id="CHEBI:29105"/>
    </ligand>
</feature>
<evidence type="ECO:0000259" key="14">
    <source>
        <dbReference type="SMART" id="SM00840"/>
    </source>
</evidence>
<gene>
    <name evidence="12" type="primary">cysS</name>
    <name evidence="15" type="ORF">J3E07_001498</name>
</gene>
<dbReference type="InterPro" id="IPR032678">
    <property type="entry name" value="tRNA-synt_1_cat_dom"/>
</dbReference>
<dbReference type="Pfam" id="PF09190">
    <property type="entry name" value="DALR_2"/>
    <property type="match status" value="1"/>
</dbReference>
<evidence type="ECO:0000256" key="10">
    <source>
        <dbReference type="ARBA" id="ARBA00023146"/>
    </source>
</evidence>
<keyword evidence="10 12" id="KW-0030">Aminoacyl-tRNA synthetase</keyword>
<feature type="domain" description="Cysteinyl-tRNA synthetase class Ia DALR" evidence="14">
    <location>
        <begin position="400"/>
        <end position="471"/>
    </location>
</feature>
<reference evidence="15" key="1">
    <citation type="submission" date="2021-03" db="EMBL/GenBank/DDBJ databases">
        <title>Genomic Encyclopedia of Type Strains, Phase IV (KMG-V): Genome sequencing to study the core and pangenomes of soil and plant-associated prokaryotes.</title>
        <authorList>
            <person name="Whitman W."/>
        </authorList>
    </citation>
    <scope>NUCLEOTIDE SEQUENCE</scope>
    <source>
        <strain evidence="15">C4</strain>
    </source>
</reference>
<organism evidence="15 16">
    <name type="scientific">Methanococcus voltae</name>
    <dbReference type="NCBI Taxonomy" id="2188"/>
    <lineage>
        <taxon>Archaea</taxon>
        <taxon>Methanobacteriati</taxon>
        <taxon>Methanobacteriota</taxon>
        <taxon>Methanomada group</taxon>
        <taxon>Methanococci</taxon>
        <taxon>Methanococcales</taxon>
        <taxon>Methanococcaceae</taxon>
        <taxon>Methanococcus</taxon>
    </lineage>
</organism>
<feature type="binding site" evidence="12">
    <location>
        <position position="49"/>
    </location>
    <ligand>
        <name>Zn(2+)</name>
        <dbReference type="ChEBI" id="CHEBI:29105"/>
    </ligand>
</feature>
<name>A0A8J7RHP3_METVO</name>
<evidence type="ECO:0000256" key="9">
    <source>
        <dbReference type="ARBA" id="ARBA00022917"/>
    </source>
</evidence>
<dbReference type="AlphaFoldDB" id="A0A8J7RHP3"/>